<evidence type="ECO:0000313" key="4">
    <source>
        <dbReference type="Proteomes" id="UP000819052"/>
    </source>
</evidence>
<dbReference type="EMBL" id="VVIW01000005">
    <property type="protein sequence ID" value="NHZ40873.1"/>
    <property type="molecule type" value="Genomic_DNA"/>
</dbReference>
<evidence type="ECO:0000256" key="1">
    <source>
        <dbReference type="ARBA" id="ARBA00023002"/>
    </source>
</evidence>
<dbReference type="PANTHER" id="PTHR13847">
    <property type="entry name" value="SARCOSINE DEHYDROGENASE-RELATED"/>
    <property type="match status" value="1"/>
</dbReference>
<evidence type="ECO:0000313" key="3">
    <source>
        <dbReference type="EMBL" id="NHZ40873.1"/>
    </source>
</evidence>
<comment type="caution">
    <text evidence="3">The sequence shown here is derived from an EMBL/GenBank/DDBJ whole genome shotgun (WGS) entry which is preliminary data.</text>
</comment>
<feature type="domain" description="FAD dependent oxidoreductase" evidence="2">
    <location>
        <begin position="6"/>
        <end position="349"/>
    </location>
</feature>
<dbReference type="PANTHER" id="PTHR13847:SF287">
    <property type="entry name" value="FAD-DEPENDENT OXIDOREDUCTASE DOMAIN-CONTAINING PROTEIN 1"/>
    <property type="match status" value="1"/>
</dbReference>
<name>A0ABX0M148_9BURK</name>
<organism evidence="3 4">
    <name type="scientific">Massilia aquatica</name>
    <dbReference type="NCBI Taxonomy" id="2609000"/>
    <lineage>
        <taxon>Bacteria</taxon>
        <taxon>Pseudomonadati</taxon>
        <taxon>Pseudomonadota</taxon>
        <taxon>Betaproteobacteria</taxon>
        <taxon>Burkholderiales</taxon>
        <taxon>Oxalobacteraceae</taxon>
        <taxon>Telluria group</taxon>
        <taxon>Massilia</taxon>
    </lineage>
</organism>
<evidence type="ECO:0000259" key="2">
    <source>
        <dbReference type="Pfam" id="PF01266"/>
    </source>
</evidence>
<dbReference type="RefSeq" id="WP_167076668.1">
    <property type="nucleotide sequence ID" value="NZ_VVIW01000005.1"/>
</dbReference>
<dbReference type="InterPro" id="IPR036188">
    <property type="entry name" value="FAD/NAD-bd_sf"/>
</dbReference>
<dbReference type="Gene3D" id="3.30.9.10">
    <property type="entry name" value="D-Amino Acid Oxidase, subunit A, domain 2"/>
    <property type="match status" value="1"/>
</dbReference>
<dbReference type="PROSITE" id="PS51257">
    <property type="entry name" value="PROKAR_LIPOPROTEIN"/>
    <property type="match status" value="1"/>
</dbReference>
<dbReference type="SUPFAM" id="SSF51905">
    <property type="entry name" value="FAD/NAD(P)-binding domain"/>
    <property type="match status" value="1"/>
</dbReference>
<dbReference type="InterPro" id="IPR006076">
    <property type="entry name" value="FAD-dep_OxRdtase"/>
</dbReference>
<protein>
    <submittedName>
        <fullName evidence="3">FAD-binding oxidoreductase</fullName>
    </submittedName>
</protein>
<reference evidence="3 4" key="1">
    <citation type="submission" date="2019-09" db="EMBL/GenBank/DDBJ databases">
        <title>Taxonomy of Antarctic Massilia spp.: description of Massilia rubra sp. nov., Massilia aquatica sp. nov., Massilia mucilaginosa sp. nov., Massilia frigida sp. nov. isolated from streams, lakes and regoliths.</title>
        <authorList>
            <person name="Holochova P."/>
            <person name="Sedlacek I."/>
            <person name="Kralova S."/>
            <person name="Maslanova I."/>
            <person name="Busse H.-J."/>
            <person name="Stankova E."/>
            <person name="Vrbovska V."/>
            <person name="Kovarovic V."/>
            <person name="Bartak M."/>
            <person name="Svec P."/>
            <person name="Pantucek R."/>
        </authorList>
    </citation>
    <scope>NUCLEOTIDE SEQUENCE [LARGE SCALE GENOMIC DNA]</scope>
    <source>
        <strain evidence="3 4">CCM 8693</strain>
    </source>
</reference>
<dbReference type="Gene3D" id="3.50.50.60">
    <property type="entry name" value="FAD/NAD(P)-binding domain"/>
    <property type="match status" value="1"/>
</dbReference>
<proteinExistence type="predicted"/>
<accession>A0ABX0M148</accession>
<dbReference type="SUPFAM" id="SSF54373">
    <property type="entry name" value="FAD-linked reductases, C-terminal domain"/>
    <property type="match status" value="1"/>
</dbReference>
<keyword evidence="4" id="KW-1185">Reference proteome</keyword>
<dbReference type="Pfam" id="PF01266">
    <property type="entry name" value="DAO"/>
    <property type="match status" value="1"/>
</dbReference>
<dbReference type="Proteomes" id="UP000819052">
    <property type="component" value="Unassembled WGS sequence"/>
</dbReference>
<gene>
    <name evidence="3" type="ORF">F1609_11995</name>
</gene>
<keyword evidence="1" id="KW-0560">Oxidoreductase</keyword>
<sequence length="378" mass="39302">MARAYDAIVVGAGIVGAACALALRAEGMAVALVDAATPGAGVTAAGMGHLVALDESSDELALCLMSLRLWDAFMLAHPGVGEPARCGTLWVAEDEHQLLEAQQRAERLCAHHYDAEALDGDQVARLEPALRRGLCGGVRVRGDSVVYPPAVAQFLSDQFTRAGGALHLGRRVAGTEPGGITLDDGERLDAPVLVVAAGVQCARLMPELPIFARKGHLAITDRYPGRLSHQIVSMNYGQSAAGDDALAVAANVQPRATGQWLVGSCRQDGRTDSAIEPAVLGAVLRSAIALLPCLADMRIVRAWTGMRPASPDGRPLIGAHPGRAGTWLACGHEGLGVTTAFATARLLADQIIGRSSEIDAAPYAPARFAALAEVRDGG</sequence>